<dbReference type="InterPro" id="IPR012341">
    <property type="entry name" value="6hp_glycosidase-like_sf"/>
</dbReference>
<dbReference type="PANTHER" id="PTHR34987">
    <property type="entry name" value="C, PUTATIVE (AFU_ORTHOLOGUE AFUA_3G02880)-RELATED"/>
    <property type="match status" value="1"/>
</dbReference>
<reference evidence="3" key="1">
    <citation type="journal article" date="2017" name="Nat. Microbiol.">
        <title>Global analysis of biosynthetic gene clusters reveals vast potential of secondary metabolite production in Penicillium species.</title>
        <authorList>
            <person name="Nielsen J.C."/>
            <person name="Grijseels S."/>
            <person name="Prigent S."/>
            <person name="Ji B."/>
            <person name="Dainat J."/>
            <person name="Nielsen K.F."/>
            <person name="Frisvad J.C."/>
            <person name="Workman M."/>
            <person name="Nielsen J."/>
        </authorList>
    </citation>
    <scope>NUCLEOTIDE SEQUENCE [LARGE SCALE GENOMIC DNA]</scope>
    <source>
        <strain evidence="3">IBT 31811</strain>
    </source>
</reference>
<evidence type="ECO:0000256" key="1">
    <source>
        <dbReference type="SAM" id="SignalP"/>
    </source>
</evidence>
<evidence type="ECO:0008006" key="4">
    <source>
        <dbReference type="Google" id="ProtNLM"/>
    </source>
</evidence>
<feature type="signal peptide" evidence="1">
    <location>
        <begin position="1"/>
        <end position="21"/>
    </location>
</feature>
<organism evidence="2 3">
    <name type="scientific">Penicillium antarcticum</name>
    <dbReference type="NCBI Taxonomy" id="416450"/>
    <lineage>
        <taxon>Eukaryota</taxon>
        <taxon>Fungi</taxon>
        <taxon>Dikarya</taxon>
        <taxon>Ascomycota</taxon>
        <taxon>Pezizomycotina</taxon>
        <taxon>Eurotiomycetes</taxon>
        <taxon>Eurotiomycetidae</taxon>
        <taxon>Eurotiales</taxon>
        <taxon>Aspergillaceae</taxon>
        <taxon>Penicillium</taxon>
    </lineage>
</organism>
<keyword evidence="1" id="KW-0732">Signal</keyword>
<dbReference type="GO" id="GO:0005975">
    <property type="term" value="P:carbohydrate metabolic process"/>
    <property type="evidence" value="ECO:0007669"/>
    <property type="project" value="InterPro"/>
</dbReference>
<gene>
    <name evidence="2" type="ORF">PENANT_c016G06412</name>
</gene>
<evidence type="ECO:0000313" key="3">
    <source>
        <dbReference type="Proteomes" id="UP000191672"/>
    </source>
</evidence>
<proteinExistence type="predicted"/>
<name>A0A1V6Q2R7_9EURO</name>
<keyword evidence="3" id="KW-1185">Reference proteome</keyword>
<dbReference type="Proteomes" id="UP000191672">
    <property type="component" value="Unassembled WGS sequence"/>
</dbReference>
<dbReference type="Gene3D" id="1.50.10.10">
    <property type="match status" value="1"/>
</dbReference>
<dbReference type="AlphaFoldDB" id="A0A1V6Q2R7"/>
<dbReference type="PROSITE" id="PS51257">
    <property type="entry name" value="PROKAR_LIPOPROTEIN"/>
    <property type="match status" value="1"/>
</dbReference>
<sequence>MTPIIAKTSITILALGAGCSAAAVKGDIYGERTWHKYVRSPNTSIVKPKGILAANITGNPDDLDIPSIVVDFGQNVVGVVSIDFGQSTNSSQGLPGLKFAFRETQQFLTNTSDFTRSDNLPDGQKIITGSDQIAVANEPATWKNNASCQYGEQVCSDGLHGFRYMKIWLGALESDAPYTQPYGDTFFANETDPQDSATPTLEGKRVIFDGAKRNRDPYVGDLAIASLTSYLSHNAPELTRNIPVDLTNHQREDGWIPPASIKITKKSVHHP</sequence>
<feature type="chain" id="PRO_5013297303" description="Peptidase A1 domain-containing protein" evidence="1">
    <location>
        <begin position="22"/>
        <end position="271"/>
    </location>
</feature>
<dbReference type="STRING" id="416450.A0A1V6Q2R7"/>
<dbReference type="PANTHER" id="PTHR34987:SF5">
    <property type="entry name" value="ALPHA-RHAMNOSIDASE"/>
    <property type="match status" value="1"/>
</dbReference>
<protein>
    <recommendedName>
        <fullName evidence="4">Peptidase A1 domain-containing protein</fullName>
    </recommendedName>
</protein>
<accession>A0A1V6Q2R7</accession>
<dbReference type="EMBL" id="MDYN01000016">
    <property type="protein sequence ID" value="OQD83560.1"/>
    <property type="molecule type" value="Genomic_DNA"/>
</dbReference>
<evidence type="ECO:0000313" key="2">
    <source>
        <dbReference type="EMBL" id="OQD83560.1"/>
    </source>
</evidence>
<comment type="caution">
    <text evidence="2">The sequence shown here is derived from an EMBL/GenBank/DDBJ whole genome shotgun (WGS) entry which is preliminary data.</text>
</comment>